<evidence type="ECO:0000256" key="2">
    <source>
        <dbReference type="SAM" id="SignalP"/>
    </source>
</evidence>
<name>A0A8K0K7A7_LADFU</name>
<feature type="signal peptide" evidence="2">
    <location>
        <begin position="1"/>
        <end position="17"/>
    </location>
</feature>
<reference evidence="3" key="2">
    <citation type="submission" date="2017-10" db="EMBL/GenBank/DDBJ databases">
        <title>Ladona fulva Genome sequencing and assembly.</title>
        <authorList>
            <person name="Murali S."/>
            <person name="Richards S."/>
            <person name="Bandaranaike D."/>
            <person name="Bellair M."/>
            <person name="Blankenburg K."/>
            <person name="Chao H."/>
            <person name="Dinh H."/>
            <person name="Doddapaneni H."/>
            <person name="Dugan-Rocha S."/>
            <person name="Elkadiri S."/>
            <person name="Gnanaolivu R."/>
            <person name="Hernandez B."/>
            <person name="Skinner E."/>
            <person name="Javaid M."/>
            <person name="Lee S."/>
            <person name="Li M."/>
            <person name="Ming W."/>
            <person name="Munidasa M."/>
            <person name="Muniz J."/>
            <person name="Nguyen L."/>
            <person name="Hughes D."/>
            <person name="Osuji N."/>
            <person name="Pu L.-L."/>
            <person name="Puazo M."/>
            <person name="Qu C."/>
            <person name="Quiroz J."/>
            <person name="Raj R."/>
            <person name="Weissenberger G."/>
            <person name="Xin Y."/>
            <person name="Zou X."/>
            <person name="Han Y."/>
            <person name="Worley K."/>
            <person name="Muzny D."/>
            <person name="Gibbs R."/>
        </authorList>
    </citation>
    <scope>NUCLEOTIDE SEQUENCE</scope>
    <source>
        <strain evidence="3">Sampled in the wild</strain>
    </source>
</reference>
<protein>
    <recommendedName>
        <fullName evidence="5">Secreted protein</fullName>
    </recommendedName>
</protein>
<keyword evidence="4" id="KW-1185">Reference proteome</keyword>
<evidence type="ECO:0008006" key="5">
    <source>
        <dbReference type="Google" id="ProtNLM"/>
    </source>
</evidence>
<dbReference type="AlphaFoldDB" id="A0A8K0K7A7"/>
<reference evidence="3" key="1">
    <citation type="submission" date="2013-04" db="EMBL/GenBank/DDBJ databases">
        <authorList>
            <person name="Qu J."/>
            <person name="Murali S.C."/>
            <person name="Bandaranaike D."/>
            <person name="Bellair M."/>
            <person name="Blankenburg K."/>
            <person name="Chao H."/>
            <person name="Dinh H."/>
            <person name="Doddapaneni H."/>
            <person name="Downs B."/>
            <person name="Dugan-Rocha S."/>
            <person name="Elkadiri S."/>
            <person name="Gnanaolivu R.D."/>
            <person name="Hernandez B."/>
            <person name="Javaid M."/>
            <person name="Jayaseelan J.C."/>
            <person name="Lee S."/>
            <person name="Li M."/>
            <person name="Ming W."/>
            <person name="Munidasa M."/>
            <person name="Muniz J."/>
            <person name="Nguyen L."/>
            <person name="Ongeri F."/>
            <person name="Osuji N."/>
            <person name="Pu L.-L."/>
            <person name="Puazo M."/>
            <person name="Qu C."/>
            <person name="Quiroz J."/>
            <person name="Raj R."/>
            <person name="Weissenberger G."/>
            <person name="Xin Y."/>
            <person name="Zou X."/>
            <person name="Han Y."/>
            <person name="Richards S."/>
            <person name="Worley K."/>
            <person name="Muzny D."/>
            <person name="Gibbs R."/>
        </authorList>
    </citation>
    <scope>NUCLEOTIDE SEQUENCE</scope>
    <source>
        <strain evidence="3">Sampled in the wild</strain>
    </source>
</reference>
<organism evidence="3 4">
    <name type="scientific">Ladona fulva</name>
    <name type="common">Scarce chaser dragonfly</name>
    <name type="synonym">Libellula fulva</name>
    <dbReference type="NCBI Taxonomy" id="123851"/>
    <lineage>
        <taxon>Eukaryota</taxon>
        <taxon>Metazoa</taxon>
        <taxon>Ecdysozoa</taxon>
        <taxon>Arthropoda</taxon>
        <taxon>Hexapoda</taxon>
        <taxon>Insecta</taxon>
        <taxon>Pterygota</taxon>
        <taxon>Palaeoptera</taxon>
        <taxon>Odonata</taxon>
        <taxon>Epiprocta</taxon>
        <taxon>Anisoptera</taxon>
        <taxon>Libelluloidea</taxon>
        <taxon>Libellulidae</taxon>
        <taxon>Ladona</taxon>
    </lineage>
</organism>
<feature type="chain" id="PRO_5035422177" description="Secreted protein" evidence="2">
    <location>
        <begin position="18"/>
        <end position="99"/>
    </location>
</feature>
<feature type="region of interest" description="Disordered" evidence="1">
    <location>
        <begin position="62"/>
        <end position="83"/>
    </location>
</feature>
<comment type="caution">
    <text evidence="3">The sequence shown here is derived from an EMBL/GenBank/DDBJ whole genome shotgun (WGS) entry which is preliminary data.</text>
</comment>
<gene>
    <name evidence="3" type="ORF">J437_LFUL009821</name>
</gene>
<evidence type="ECO:0000313" key="3">
    <source>
        <dbReference type="EMBL" id="KAG8229696.1"/>
    </source>
</evidence>
<sequence length="99" mass="10950">MARGGLIWFAIFLGANALVVNIPIECHCRLIAFMYRNSNNECELFDKCMYAQKGIVSIPSFQNSDPSSSSFRSRRTVTSNTCPTGKVFTPHGCRLAGPE</sequence>
<dbReference type="EMBL" id="KZ308443">
    <property type="protein sequence ID" value="KAG8229696.1"/>
    <property type="molecule type" value="Genomic_DNA"/>
</dbReference>
<accession>A0A8K0K7A7</accession>
<evidence type="ECO:0000256" key="1">
    <source>
        <dbReference type="SAM" id="MobiDB-lite"/>
    </source>
</evidence>
<proteinExistence type="predicted"/>
<feature type="compositionally biased region" description="Low complexity" evidence="1">
    <location>
        <begin position="62"/>
        <end position="81"/>
    </location>
</feature>
<dbReference type="Proteomes" id="UP000792457">
    <property type="component" value="Unassembled WGS sequence"/>
</dbReference>
<keyword evidence="2" id="KW-0732">Signal</keyword>
<evidence type="ECO:0000313" key="4">
    <source>
        <dbReference type="Proteomes" id="UP000792457"/>
    </source>
</evidence>